<feature type="compositionally biased region" description="Low complexity" evidence="5">
    <location>
        <begin position="170"/>
        <end position="188"/>
    </location>
</feature>
<evidence type="ECO:0000256" key="5">
    <source>
        <dbReference type="SAM" id="MobiDB-lite"/>
    </source>
</evidence>
<keyword evidence="3 6" id="KW-1133">Transmembrane helix</keyword>
<dbReference type="Proteomes" id="UP000660454">
    <property type="component" value="Unassembled WGS sequence"/>
</dbReference>
<keyword evidence="2 6" id="KW-0812">Transmembrane</keyword>
<feature type="compositionally biased region" description="Pro residues" evidence="5">
    <location>
        <begin position="157"/>
        <end position="169"/>
    </location>
</feature>
<evidence type="ECO:0000313" key="7">
    <source>
        <dbReference type="EMBL" id="GIH63679.1"/>
    </source>
</evidence>
<feature type="region of interest" description="Disordered" evidence="5">
    <location>
        <begin position="1"/>
        <end position="350"/>
    </location>
</feature>
<evidence type="ECO:0000313" key="8">
    <source>
        <dbReference type="Proteomes" id="UP000660454"/>
    </source>
</evidence>
<feature type="region of interest" description="Disordered" evidence="5">
    <location>
        <begin position="394"/>
        <end position="441"/>
    </location>
</feature>
<feature type="compositionally biased region" description="Low complexity" evidence="5">
    <location>
        <begin position="84"/>
        <end position="95"/>
    </location>
</feature>
<evidence type="ECO:0000256" key="2">
    <source>
        <dbReference type="ARBA" id="ARBA00022692"/>
    </source>
</evidence>
<comment type="subcellular location">
    <subcellularLocation>
        <location evidence="1">Membrane</location>
        <topology evidence="1">Single-pass membrane protein</topology>
    </subcellularLocation>
</comment>
<evidence type="ECO:0000256" key="4">
    <source>
        <dbReference type="ARBA" id="ARBA00023136"/>
    </source>
</evidence>
<feature type="compositionally biased region" description="Pro residues" evidence="5">
    <location>
        <begin position="74"/>
        <end position="83"/>
    </location>
</feature>
<feature type="compositionally biased region" description="Low complexity" evidence="5">
    <location>
        <begin position="204"/>
        <end position="221"/>
    </location>
</feature>
<feature type="compositionally biased region" description="Low complexity" evidence="5">
    <location>
        <begin position="419"/>
        <end position="431"/>
    </location>
</feature>
<feature type="compositionally biased region" description="Low complexity" evidence="5">
    <location>
        <begin position="237"/>
        <end position="246"/>
    </location>
</feature>
<dbReference type="InterPro" id="IPR007343">
    <property type="entry name" value="Uncharacterised_pept_Zn_put"/>
</dbReference>
<name>A0ABQ4GQG3_9ACTN</name>
<dbReference type="PANTHER" id="PTHR30168:SF0">
    <property type="entry name" value="INNER MEMBRANE PROTEIN"/>
    <property type="match status" value="1"/>
</dbReference>
<feature type="compositionally biased region" description="Basic and acidic residues" evidence="5">
    <location>
        <begin position="406"/>
        <end position="415"/>
    </location>
</feature>
<organism evidence="7 8">
    <name type="scientific">Microbispora siamensis</name>
    <dbReference type="NCBI Taxonomy" id="564413"/>
    <lineage>
        <taxon>Bacteria</taxon>
        <taxon>Bacillati</taxon>
        <taxon>Actinomycetota</taxon>
        <taxon>Actinomycetes</taxon>
        <taxon>Streptosporangiales</taxon>
        <taxon>Streptosporangiaceae</taxon>
        <taxon>Microbispora</taxon>
    </lineage>
</organism>
<sequence>MPQIHKGGNVVAQQYPPQEPPGESSPYSGPPYSPQPEAAPGSPDAPRSPGAAPGPYGQPGWGGPEGGAWQPGPGGAPYPPPQPQNGSNGPQAPGGRYYGGPYPPGGHPQGPAAYPQNAPSHGPAQPANVSPQGGPHPSGAPYGAVPGVPQGGAAYPPNGPYPGGTPYPPGGQFQDARFQGGAQFQGGTQFQGGAGPQPQPQAPAWPNAQPPSHAEPYAQSYAPPPSPAAPAGPPPGTAYGPPNGAAGHPGGQAYAPGGLAYPQGVPASPGNTAAPSQGMPFQAAPPQAPPHSPPQAPPQPAPAQGTPFQVPPPQAPPQTPPQGTGWAPQPPPPPRGPAAPYPPPAWRPPRRKSGAGAVVGALMGVLALVFVLVVVVSALAGLSHRDESVSPVAIPTFTFSPFPSDEATRDTEPTRKPTSKPTSQPTTRPTPVLNRTTKNNTVYRAGSLAKTNCRAGNASIYNHAQFKALILKTGACMGKAWAPALERVGIDWSPPKYMIAARKGRGACGDYPSPGSNVPYYCPSNATIYASTSAMAREYGSLGSWNGIIISMMAHEYGHHIQNLSGISDSWWRQTLDSGSRSGKMALSRRHELQATCFGGMFMRSVAASYPIDATRRNTLLWAYSHLGDQPGGPRDHGNTRSNAAWFRQGYTRPMAYQCNTWVVGSSSVS</sequence>
<comment type="caution">
    <text evidence="7">The sequence shown here is derived from an EMBL/GenBank/DDBJ whole genome shotgun (WGS) entry which is preliminary data.</text>
</comment>
<reference evidence="7 8" key="1">
    <citation type="submission" date="2021-01" db="EMBL/GenBank/DDBJ databases">
        <title>Whole genome shotgun sequence of Microbispora siamensis NBRC 104113.</title>
        <authorList>
            <person name="Komaki H."/>
            <person name="Tamura T."/>
        </authorList>
    </citation>
    <scope>NUCLEOTIDE SEQUENCE [LARGE SCALE GENOMIC DNA]</scope>
    <source>
        <strain evidence="7 8">NBRC 104113</strain>
    </source>
</reference>
<feature type="compositionally biased region" description="Pro residues" evidence="5">
    <location>
        <begin position="222"/>
        <end position="236"/>
    </location>
</feature>
<feature type="compositionally biased region" description="Gly residues" evidence="5">
    <location>
        <begin position="57"/>
        <end position="66"/>
    </location>
</feature>
<feature type="compositionally biased region" description="Low complexity" evidence="5">
    <location>
        <begin position="13"/>
        <end position="27"/>
    </location>
</feature>
<feature type="compositionally biased region" description="Low complexity" evidence="5">
    <location>
        <begin position="139"/>
        <end position="156"/>
    </location>
</feature>
<keyword evidence="4 6" id="KW-0472">Membrane</keyword>
<accession>A0ABQ4GQG3</accession>
<protein>
    <recommendedName>
        <fullName evidence="9">Peptidase</fullName>
    </recommendedName>
</protein>
<feature type="compositionally biased region" description="Pro residues" evidence="5">
    <location>
        <begin position="328"/>
        <end position="347"/>
    </location>
</feature>
<evidence type="ECO:0000256" key="1">
    <source>
        <dbReference type="ARBA" id="ARBA00004167"/>
    </source>
</evidence>
<evidence type="ECO:0000256" key="6">
    <source>
        <dbReference type="SAM" id="Phobius"/>
    </source>
</evidence>
<keyword evidence="8" id="KW-1185">Reference proteome</keyword>
<feature type="compositionally biased region" description="Pro residues" evidence="5">
    <location>
        <begin position="286"/>
        <end position="301"/>
    </location>
</feature>
<dbReference type="Pfam" id="PF04228">
    <property type="entry name" value="Zn_peptidase"/>
    <property type="match status" value="1"/>
</dbReference>
<evidence type="ECO:0008006" key="9">
    <source>
        <dbReference type="Google" id="ProtNLM"/>
    </source>
</evidence>
<feature type="transmembrane region" description="Helical" evidence="6">
    <location>
        <begin position="357"/>
        <end position="382"/>
    </location>
</feature>
<dbReference type="PANTHER" id="PTHR30168">
    <property type="entry name" value="PUTATIVE MEMBRANE PROTEIN YPFJ"/>
    <property type="match status" value="1"/>
</dbReference>
<dbReference type="EMBL" id="BOOF01000027">
    <property type="protein sequence ID" value="GIH63679.1"/>
    <property type="molecule type" value="Genomic_DNA"/>
</dbReference>
<proteinExistence type="predicted"/>
<feature type="compositionally biased region" description="Pro residues" evidence="5">
    <location>
        <begin position="309"/>
        <end position="320"/>
    </location>
</feature>
<evidence type="ECO:0000256" key="3">
    <source>
        <dbReference type="ARBA" id="ARBA00022989"/>
    </source>
</evidence>
<gene>
    <name evidence="7" type="ORF">Msi02_44960</name>
</gene>